<accession>A0ACC0N9D6</accession>
<dbReference type="EMBL" id="CM046393">
    <property type="protein sequence ID" value="KAI8549143.1"/>
    <property type="molecule type" value="Genomic_DNA"/>
</dbReference>
<proteinExistence type="predicted"/>
<dbReference type="Proteomes" id="UP001062846">
    <property type="component" value="Chromosome 6"/>
</dbReference>
<name>A0ACC0N9D6_RHOML</name>
<organism evidence="1 2">
    <name type="scientific">Rhododendron molle</name>
    <name type="common">Chinese azalea</name>
    <name type="synonym">Azalea mollis</name>
    <dbReference type="NCBI Taxonomy" id="49168"/>
    <lineage>
        <taxon>Eukaryota</taxon>
        <taxon>Viridiplantae</taxon>
        <taxon>Streptophyta</taxon>
        <taxon>Embryophyta</taxon>
        <taxon>Tracheophyta</taxon>
        <taxon>Spermatophyta</taxon>
        <taxon>Magnoliopsida</taxon>
        <taxon>eudicotyledons</taxon>
        <taxon>Gunneridae</taxon>
        <taxon>Pentapetalae</taxon>
        <taxon>asterids</taxon>
        <taxon>Ericales</taxon>
        <taxon>Ericaceae</taxon>
        <taxon>Ericoideae</taxon>
        <taxon>Rhodoreae</taxon>
        <taxon>Rhododendron</taxon>
    </lineage>
</organism>
<comment type="caution">
    <text evidence="1">The sequence shown here is derived from an EMBL/GenBank/DDBJ whole genome shotgun (WGS) entry which is preliminary data.</text>
</comment>
<sequence length="83" mass="9439">MTPKCADDLVYIHSNLRLLLRRTRQYMEGQTKMWDIVRDVFDSFGDVGELDIAQLSLDEPEVEAVVFTNDGDDGEIGDEAMEV</sequence>
<evidence type="ECO:0000313" key="1">
    <source>
        <dbReference type="EMBL" id="KAI8549143.1"/>
    </source>
</evidence>
<gene>
    <name evidence="1" type="ORF">RHMOL_Rhmol06G0003800</name>
</gene>
<evidence type="ECO:0000313" key="2">
    <source>
        <dbReference type="Proteomes" id="UP001062846"/>
    </source>
</evidence>
<keyword evidence="2" id="KW-1185">Reference proteome</keyword>
<protein>
    <submittedName>
        <fullName evidence="1">Uncharacterized protein</fullName>
    </submittedName>
</protein>
<reference evidence="1" key="1">
    <citation type="submission" date="2022-02" db="EMBL/GenBank/DDBJ databases">
        <title>Plant Genome Project.</title>
        <authorList>
            <person name="Zhang R.-G."/>
        </authorList>
    </citation>
    <scope>NUCLEOTIDE SEQUENCE</scope>
    <source>
        <strain evidence="1">AT1</strain>
    </source>
</reference>